<name>A0A0G4F8N7_9ALVE</name>
<organism evidence="2">
    <name type="scientific">Chromera velia CCMP2878</name>
    <dbReference type="NCBI Taxonomy" id="1169474"/>
    <lineage>
        <taxon>Eukaryota</taxon>
        <taxon>Sar</taxon>
        <taxon>Alveolata</taxon>
        <taxon>Colpodellida</taxon>
        <taxon>Chromeraceae</taxon>
        <taxon>Chromera</taxon>
    </lineage>
</organism>
<reference evidence="2" key="1">
    <citation type="submission" date="2014-11" db="EMBL/GenBank/DDBJ databases">
        <authorList>
            <person name="Otto D Thomas"/>
            <person name="Naeem Raeece"/>
        </authorList>
    </citation>
    <scope>NUCLEOTIDE SEQUENCE</scope>
</reference>
<dbReference type="AlphaFoldDB" id="A0A0G4F8N7"/>
<dbReference type="EMBL" id="CDMZ01000204">
    <property type="protein sequence ID" value="CEM09078.1"/>
    <property type="molecule type" value="Genomic_DNA"/>
</dbReference>
<gene>
    <name evidence="2" type="ORF">Cvel_15789</name>
</gene>
<feature type="region of interest" description="Disordered" evidence="1">
    <location>
        <begin position="62"/>
        <end position="113"/>
    </location>
</feature>
<accession>A0A0G4F8N7</accession>
<evidence type="ECO:0000313" key="2">
    <source>
        <dbReference type="EMBL" id="CEM09078.1"/>
    </source>
</evidence>
<sequence>MTYWAVLGRDCIARRIAGVGLNFLSPLPLPVVFVWCASLRGGVQSWSCQGRIWKDEQEAIGDKERQLGQQGEEKRREEKRRESKGSTLEGAGDSESLEFSIGGKRREETGRTSPSPLLLTSIFLSACLWEHECGWVGVRAVVRGLPDRSSERASVFGRLRVRGGTVEGDEDLHGGSAVASGRLSPMKRRPRKKTETVQEAQGVEGRREGGREEHQRAPLFVFWDHLAMR</sequence>
<dbReference type="VEuPathDB" id="CryptoDB:Cvel_15789"/>
<protein>
    <submittedName>
        <fullName evidence="2">Uncharacterized protein</fullName>
    </submittedName>
</protein>
<proteinExistence type="predicted"/>
<evidence type="ECO:0000256" key="1">
    <source>
        <dbReference type="SAM" id="MobiDB-lite"/>
    </source>
</evidence>
<feature type="compositionally biased region" description="Basic and acidic residues" evidence="1">
    <location>
        <begin position="62"/>
        <end position="84"/>
    </location>
</feature>
<feature type="region of interest" description="Disordered" evidence="1">
    <location>
        <begin position="167"/>
        <end position="210"/>
    </location>
</feature>